<reference evidence="3" key="1">
    <citation type="submission" date="2021-12" db="EMBL/GenBank/DDBJ databases">
        <title>Discovery of the Pendulisporaceae a myxobacterial family with distinct sporulation behavior and unique specialized metabolism.</title>
        <authorList>
            <person name="Garcia R."/>
            <person name="Popoff A."/>
            <person name="Bader C.D."/>
            <person name="Loehr J."/>
            <person name="Walesch S."/>
            <person name="Walt C."/>
            <person name="Boldt J."/>
            <person name="Bunk B."/>
            <person name="Haeckl F.J.F.P.J."/>
            <person name="Gunesch A.P."/>
            <person name="Birkelbach J."/>
            <person name="Nuebel U."/>
            <person name="Pietschmann T."/>
            <person name="Bach T."/>
            <person name="Mueller R."/>
        </authorList>
    </citation>
    <scope>NUCLEOTIDE SEQUENCE</scope>
    <source>
        <strain evidence="3">MSr11367</strain>
    </source>
</reference>
<dbReference type="RefSeq" id="WP_394831483.1">
    <property type="nucleotide sequence ID" value="NZ_CP089929.1"/>
</dbReference>
<proteinExistence type="predicted"/>
<dbReference type="Proteomes" id="UP001374803">
    <property type="component" value="Chromosome"/>
</dbReference>
<feature type="signal peptide" evidence="2">
    <location>
        <begin position="1"/>
        <end position="21"/>
    </location>
</feature>
<accession>A0ABZ2KTJ4</accession>
<feature type="region of interest" description="Disordered" evidence="1">
    <location>
        <begin position="239"/>
        <end position="274"/>
    </location>
</feature>
<feature type="chain" id="PRO_5045585389" evidence="2">
    <location>
        <begin position="22"/>
        <end position="839"/>
    </location>
</feature>
<keyword evidence="4" id="KW-1185">Reference proteome</keyword>
<sequence>MRTSRFASWSALSISSLFLVACSPDRPAPDGKDDSRIEPAKAPSLAAAVAARSASSTVAIGLGHALGMGVNLTSGTQAQLQALNLVTGAEMTQQAEWSSSSPAIVSVSNETGTKGAVVAGQPGLATVHAQVLGETVDLHVLVTERAIVGLSISVPRPAVAPGRTMPLKAIASFDDASQLDVTSAVRWTSDALDIAEIVEAEDAPAVGGRGRGTGFVTAYIARANDSFGTGVPIAVTPGAGDEDHDGYFVEDDCDDSDPARSPGAPEIPGNGKDDNCNGTIDEACTNGIVCTVVQPPRDIAVNYGWQVSGAAEPNAVVTVRDVAASPPRLTNINVDASGHFSKYGLPSQLAILQTAKAGSAPSGKIWQWLGTAADVAPPPPAKDVSFASEGDRTMAISGTILLHASAGVRNLSQQVWQPAQSISSGFAPRFRATLLASPGDWVDIRSSYVGAATPGLIVQIPGVDTRPPVAPTVGIDQYDPYYPNIVGRGEARSKVTLHNTRSHTDIQVIADDDGRYFYGGGQAIYPGDFVFAWANDGTLDSPKASTRIAGIDTTHPSVVESLAITAATDGVAKVTGRVEIGASVRVHRNGAYAVTVDSTWNGVDDFATFEALTPATGGDTLQVMAIDTAGLYSLQTPIWVPASGDSPPAPRPQVTYEGGQWVVRGTAQPNAQLHVYNASSRSALGSSTVTDPVGNIARFEGPQVAQSGDVLLVWVEANGHQSERALVLATYGVTENRAPLPVLDALASESLDGITIVSGRSEINGTLEFSVGSDPVSSTADVMWSAATTDTMGTFYAAVAAPPGATIRVTPLDWQGLRGAETVVTVPQDMGRVRIAPRQ</sequence>
<evidence type="ECO:0000313" key="3">
    <source>
        <dbReference type="EMBL" id="WXB01865.1"/>
    </source>
</evidence>
<dbReference type="Gene3D" id="2.60.40.1080">
    <property type="match status" value="2"/>
</dbReference>
<evidence type="ECO:0000256" key="2">
    <source>
        <dbReference type="SAM" id="SignalP"/>
    </source>
</evidence>
<evidence type="ECO:0000313" key="4">
    <source>
        <dbReference type="Proteomes" id="UP001374803"/>
    </source>
</evidence>
<name>A0ABZ2KTJ4_9BACT</name>
<evidence type="ECO:0000256" key="1">
    <source>
        <dbReference type="SAM" id="MobiDB-lite"/>
    </source>
</evidence>
<dbReference type="PROSITE" id="PS51257">
    <property type="entry name" value="PROKAR_LIPOPROTEIN"/>
    <property type="match status" value="1"/>
</dbReference>
<feature type="compositionally biased region" description="Acidic residues" evidence="1">
    <location>
        <begin position="240"/>
        <end position="256"/>
    </location>
</feature>
<keyword evidence="2" id="KW-0732">Signal</keyword>
<dbReference type="InterPro" id="IPR021655">
    <property type="entry name" value="Put_metal-bd"/>
</dbReference>
<dbReference type="Pfam" id="PF11617">
    <property type="entry name" value="Cu-binding_MopE"/>
    <property type="match status" value="1"/>
</dbReference>
<dbReference type="EMBL" id="CP089983">
    <property type="protein sequence ID" value="WXB01865.1"/>
    <property type="molecule type" value="Genomic_DNA"/>
</dbReference>
<protein>
    <submittedName>
        <fullName evidence="3">Metal-binding motif-containing protein</fullName>
    </submittedName>
</protein>
<gene>
    <name evidence="3" type="ORF">LVJ94_33725</name>
</gene>
<organism evidence="3 4">
    <name type="scientific">Pendulispora rubella</name>
    <dbReference type="NCBI Taxonomy" id="2741070"/>
    <lineage>
        <taxon>Bacteria</taxon>
        <taxon>Pseudomonadati</taxon>
        <taxon>Myxococcota</taxon>
        <taxon>Myxococcia</taxon>
        <taxon>Myxococcales</taxon>
        <taxon>Sorangiineae</taxon>
        <taxon>Pendulisporaceae</taxon>
        <taxon>Pendulispora</taxon>
    </lineage>
</organism>